<dbReference type="EC" id="2.1.1.223" evidence="6"/>
<keyword evidence="5 6" id="KW-0819">tRNA processing</keyword>
<comment type="catalytic activity">
    <reaction evidence="6">
        <text>adenosine(37) in tRNA1(Val) + S-adenosyl-L-methionine = N(6)-methyladenosine(37) in tRNA1(Val) + S-adenosyl-L-homocysteine + H(+)</text>
        <dbReference type="Rhea" id="RHEA:43160"/>
        <dbReference type="Rhea" id="RHEA-COMP:10369"/>
        <dbReference type="Rhea" id="RHEA-COMP:10370"/>
        <dbReference type="ChEBI" id="CHEBI:15378"/>
        <dbReference type="ChEBI" id="CHEBI:57856"/>
        <dbReference type="ChEBI" id="CHEBI:59789"/>
        <dbReference type="ChEBI" id="CHEBI:74411"/>
        <dbReference type="ChEBI" id="CHEBI:74449"/>
        <dbReference type="EC" id="2.1.1.223"/>
    </reaction>
</comment>
<dbReference type="Gene3D" id="3.40.50.150">
    <property type="entry name" value="Vaccinia Virus protein VP39"/>
    <property type="match status" value="1"/>
</dbReference>
<comment type="similarity">
    <text evidence="6">Belongs to the methyltransferase superfamily. tRNA (adenine-N(6)-)-methyltransferase family.</text>
</comment>
<dbReference type="Proteomes" id="UP000182660">
    <property type="component" value="Unassembled WGS sequence"/>
</dbReference>
<dbReference type="EMBL" id="FPLD01000006">
    <property type="protein sequence ID" value="SGY82900.1"/>
    <property type="molecule type" value="Genomic_DNA"/>
</dbReference>
<dbReference type="GeneID" id="61293957"/>
<keyword evidence="2 6" id="KW-0489">Methyltransferase</keyword>
<organism evidence="9 11">
    <name type="scientific">Moritella viscosa</name>
    <dbReference type="NCBI Taxonomy" id="80854"/>
    <lineage>
        <taxon>Bacteria</taxon>
        <taxon>Pseudomonadati</taxon>
        <taxon>Pseudomonadota</taxon>
        <taxon>Gammaproteobacteria</taxon>
        <taxon>Alteromonadales</taxon>
        <taxon>Moritellaceae</taxon>
        <taxon>Moritella</taxon>
    </lineage>
</organism>
<dbReference type="InterPro" id="IPR050210">
    <property type="entry name" value="tRNA_Adenine-N(6)_MTase"/>
</dbReference>
<dbReference type="AlphaFoldDB" id="A0A1L0AKJ6"/>
<dbReference type="GO" id="GO:0008033">
    <property type="term" value="P:tRNA processing"/>
    <property type="evidence" value="ECO:0007669"/>
    <property type="project" value="UniProtKB-UniRule"/>
</dbReference>
<dbReference type="GO" id="GO:0016430">
    <property type="term" value="F:tRNA (adenine-N6)-methyltransferase activity"/>
    <property type="evidence" value="ECO:0007669"/>
    <property type="project" value="UniProtKB-UniRule"/>
</dbReference>
<evidence type="ECO:0000256" key="2">
    <source>
        <dbReference type="ARBA" id="ARBA00022603"/>
    </source>
</evidence>
<keyword evidence="10" id="KW-1185">Reference proteome</keyword>
<keyword evidence="4 6" id="KW-0949">S-adenosyl-L-methionine</keyword>
<dbReference type="RefSeq" id="WP_244534088.1">
    <property type="nucleotide sequence ID" value="NZ_CAWQZC010000049.1"/>
</dbReference>
<proteinExistence type="inferred from homology"/>
<dbReference type="EMBL" id="FPLJ01000008">
    <property type="protein sequence ID" value="SGY82383.1"/>
    <property type="molecule type" value="Genomic_DNA"/>
</dbReference>
<name>A0A1L0AKJ6_9GAMM</name>
<dbReference type="InterPro" id="IPR007848">
    <property type="entry name" value="Small_mtfrase_dom"/>
</dbReference>
<dbReference type="InterPro" id="IPR029063">
    <property type="entry name" value="SAM-dependent_MTases_sf"/>
</dbReference>
<dbReference type="PROSITE" id="PS00092">
    <property type="entry name" value="N6_MTASE"/>
    <property type="match status" value="1"/>
</dbReference>
<dbReference type="GO" id="GO:0003676">
    <property type="term" value="F:nucleic acid binding"/>
    <property type="evidence" value="ECO:0007669"/>
    <property type="project" value="InterPro"/>
</dbReference>
<evidence type="ECO:0000259" key="7">
    <source>
        <dbReference type="Pfam" id="PF05175"/>
    </source>
</evidence>
<dbReference type="HAMAP" id="MF_01872">
    <property type="entry name" value="tRNA_methyltr_YfiC"/>
    <property type="match status" value="1"/>
</dbReference>
<feature type="domain" description="Methyltransferase small" evidence="7">
    <location>
        <begin position="43"/>
        <end position="178"/>
    </location>
</feature>
<evidence type="ECO:0000256" key="6">
    <source>
        <dbReference type="HAMAP-Rule" id="MF_01872"/>
    </source>
</evidence>
<dbReference type="SUPFAM" id="SSF53335">
    <property type="entry name" value="S-adenosyl-L-methionine-dependent methyltransferases"/>
    <property type="match status" value="1"/>
</dbReference>
<dbReference type="Pfam" id="PF05175">
    <property type="entry name" value="MTS"/>
    <property type="match status" value="1"/>
</dbReference>
<evidence type="ECO:0000313" key="8">
    <source>
        <dbReference type="EMBL" id="SGY82383.1"/>
    </source>
</evidence>
<keyword evidence="1 6" id="KW-0963">Cytoplasm</keyword>
<dbReference type="InterPro" id="IPR022882">
    <property type="entry name" value="tRNA_adenine-N6_MeTrfase"/>
</dbReference>
<evidence type="ECO:0000256" key="1">
    <source>
        <dbReference type="ARBA" id="ARBA00022490"/>
    </source>
</evidence>
<dbReference type="PRINTS" id="PR00507">
    <property type="entry name" value="N12N6MTFRASE"/>
</dbReference>
<sequence length="247" mass="27133">MTNKNDGFSFKQFHVSHVDCAMKVGTDGILLGGWADVTTTSEAQLKALDIGTGSGLISLMLAQRCKGELQATAIDIDELACRQAKKNIDNSPWSSSVVVKHVALQPFTQAYKDEDTKFDLIVSNPPYFVHGQDFADDARKTARHTGSLTHQELVGCALELLSPNGRVALVLPHDAGCELVNYCQQLGNLKITCLNIRTTPKKAYKRMLMSISRGGNELKNQSLTVHNPDGSYSHAYQAITKDFYLKM</sequence>
<protein>
    <recommendedName>
        <fullName evidence="6">tRNA1(Val) (adenine(37)-N6)-methyltransferase</fullName>
        <ecNumber evidence="6">2.1.1.223</ecNumber>
    </recommendedName>
    <alternativeName>
        <fullName evidence="6">tRNA m6A37 methyltransferase</fullName>
    </alternativeName>
</protein>
<dbReference type="GO" id="GO:0005737">
    <property type="term" value="C:cytoplasm"/>
    <property type="evidence" value="ECO:0007669"/>
    <property type="project" value="UniProtKB-SubCell"/>
</dbReference>
<evidence type="ECO:0000313" key="9">
    <source>
        <dbReference type="EMBL" id="SGY82900.1"/>
    </source>
</evidence>
<reference evidence="8 10" key="1">
    <citation type="submission" date="2016-11" db="EMBL/GenBank/DDBJ databases">
        <authorList>
            <person name="Klemetsen T."/>
        </authorList>
    </citation>
    <scope>NUCLEOTIDE SEQUENCE [LARGE SCALE GENOMIC DNA]</scope>
    <source>
        <strain evidence="8">MT 2528</strain>
    </source>
</reference>
<dbReference type="Proteomes" id="UP000183794">
    <property type="component" value="Unassembled WGS sequence"/>
</dbReference>
<evidence type="ECO:0000313" key="11">
    <source>
        <dbReference type="Proteomes" id="UP000183794"/>
    </source>
</evidence>
<dbReference type="PANTHER" id="PTHR47739:SF1">
    <property type="entry name" value="TRNA1(VAL) (ADENINE(37)-N6)-METHYLTRANSFERASE"/>
    <property type="match status" value="1"/>
</dbReference>
<dbReference type="PANTHER" id="PTHR47739">
    <property type="entry name" value="TRNA1(VAL) (ADENINE(37)-N6)-METHYLTRANSFERASE"/>
    <property type="match status" value="1"/>
</dbReference>
<dbReference type="CDD" id="cd02440">
    <property type="entry name" value="AdoMet_MTases"/>
    <property type="match status" value="1"/>
</dbReference>
<reference evidence="9 11" key="2">
    <citation type="submission" date="2016-11" db="EMBL/GenBank/DDBJ databases">
        <authorList>
            <person name="Jaros S."/>
            <person name="Januszkiewicz K."/>
            <person name="Wedrychowicz H."/>
        </authorList>
    </citation>
    <scope>NUCLEOTIDE SEQUENCE [LARGE SCALE GENOMIC DNA]</scope>
    <source>
        <strain evidence="9">NVI 5450</strain>
    </source>
</reference>
<evidence type="ECO:0000256" key="3">
    <source>
        <dbReference type="ARBA" id="ARBA00022679"/>
    </source>
</evidence>
<comment type="subcellular location">
    <subcellularLocation>
        <location evidence="6">Cytoplasm</location>
    </subcellularLocation>
</comment>
<evidence type="ECO:0000313" key="10">
    <source>
        <dbReference type="Proteomes" id="UP000182660"/>
    </source>
</evidence>
<keyword evidence="3 6" id="KW-0808">Transferase</keyword>
<gene>
    <name evidence="8" type="ORF">MT2528_0221</name>
    <name evidence="9" type="ORF">NVI5450_0206</name>
</gene>
<evidence type="ECO:0000256" key="4">
    <source>
        <dbReference type="ARBA" id="ARBA00022691"/>
    </source>
</evidence>
<accession>A0A1L0AKJ6</accession>
<dbReference type="InterPro" id="IPR002052">
    <property type="entry name" value="DNA_methylase_N6_adenine_CS"/>
</dbReference>
<evidence type="ECO:0000256" key="5">
    <source>
        <dbReference type="ARBA" id="ARBA00022694"/>
    </source>
</evidence>
<comment type="function">
    <text evidence="6">Specifically methylates the adenine in position 37 of tRNA(1)(Val) (anticodon cmo5UAC).</text>
</comment>
<dbReference type="GO" id="GO:0032259">
    <property type="term" value="P:methylation"/>
    <property type="evidence" value="ECO:0007669"/>
    <property type="project" value="UniProtKB-KW"/>
</dbReference>